<feature type="transmembrane region" description="Helical" evidence="2">
    <location>
        <begin position="580"/>
        <end position="597"/>
    </location>
</feature>
<dbReference type="AlphaFoldDB" id="A0A3N6NCW6"/>
<evidence type="ECO:0000313" key="4">
    <source>
        <dbReference type="Proteomes" id="UP000282323"/>
    </source>
</evidence>
<organism evidence="3 4">
    <name type="scientific">Natrarchaeobius chitinivorans</name>
    <dbReference type="NCBI Taxonomy" id="1679083"/>
    <lineage>
        <taxon>Archaea</taxon>
        <taxon>Methanobacteriati</taxon>
        <taxon>Methanobacteriota</taxon>
        <taxon>Stenosarchaea group</taxon>
        <taxon>Halobacteria</taxon>
        <taxon>Halobacteriales</taxon>
        <taxon>Natrialbaceae</taxon>
        <taxon>Natrarchaeobius</taxon>
    </lineage>
</organism>
<feature type="transmembrane region" description="Helical" evidence="2">
    <location>
        <begin position="264"/>
        <end position="282"/>
    </location>
</feature>
<name>A0A3N6NCW6_NATCH</name>
<accession>A0A3N6NCW6</accession>
<feature type="region of interest" description="Disordered" evidence="1">
    <location>
        <begin position="21"/>
        <end position="84"/>
    </location>
</feature>
<protein>
    <submittedName>
        <fullName evidence="3">DUF2339 domain-containing protein</fullName>
    </submittedName>
</protein>
<dbReference type="Proteomes" id="UP000282323">
    <property type="component" value="Unassembled WGS sequence"/>
</dbReference>
<dbReference type="Pfam" id="PF10101">
    <property type="entry name" value="DUF2339"/>
    <property type="match status" value="1"/>
</dbReference>
<keyword evidence="2" id="KW-1133">Transmembrane helix</keyword>
<gene>
    <name evidence="3" type="ORF">EA473_05745</name>
</gene>
<evidence type="ECO:0000256" key="2">
    <source>
        <dbReference type="SAM" id="Phobius"/>
    </source>
</evidence>
<feature type="transmembrane region" description="Helical" evidence="2">
    <location>
        <begin position="238"/>
        <end position="257"/>
    </location>
</feature>
<dbReference type="OrthoDB" id="222435at2157"/>
<feature type="transmembrane region" description="Helical" evidence="2">
    <location>
        <begin position="469"/>
        <end position="486"/>
    </location>
</feature>
<dbReference type="PANTHER" id="PTHR38434:SF1">
    <property type="entry name" value="BLL2549 PROTEIN"/>
    <property type="match status" value="1"/>
</dbReference>
<feature type="transmembrane region" description="Helical" evidence="2">
    <location>
        <begin position="525"/>
        <end position="543"/>
    </location>
</feature>
<feature type="transmembrane region" description="Helical" evidence="2">
    <location>
        <begin position="215"/>
        <end position="232"/>
    </location>
</feature>
<feature type="transmembrane region" description="Helical" evidence="2">
    <location>
        <begin position="100"/>
        <end position="120"/>
    </location>
</feature>
<comment type="caution">
    <text evidence="3">The sequence shown here is derived from an EMBL/GenBank/DDBJ whole genome shotgun (WGS) entry which is preliminary data.</text>
</comment>
<dbReference type="PANTHER" id="PTHR38434">
    <property type="entry name" value="BLL2549 PROTEIN"/>
    <property type="match status" value="1"/>
</dbReference>
<proteinExistence type="predicted"/>
<evidence type="ECO:0000256" key="1">
    <source>
        <dbReference type="SAM" id="MobiDB-lite"/>
    </source>
</evidence>
<reference evidence="3 4" key="1">
    <citation type="submission" date="2018-10" db="EMBL/GenBank/DDBJ databases">
        <title>Natrarchaeobius chitinivorans gen. nov., sp. nov., and Natrarchaeobius haloalkaliphilus sp. nov., alkaliphilic, chitin-utilizing haloarchaea from hypersaline alkaline lakes.</title>
        <authorList>
            <person name="Sorokin D.Y."/>
            <person name="Elcheninov A.G."/>
            <person name="Kostrikina N.A."/>
            <person name="Bale N.J."/>
            <person name="Sinninghe Damste J.S."/>
            <person name="Khijniak T.V."/>
            <person name="Kublanov I.V."/>
            <person name="Toshchakov S.V."/>
        </authorList>
    </citation>
    <scope>NUCLEOTIDE SEQUENCE [LARGE SCALE GENOMIC DNA]</scope>
    <source>
        <strain evidence="3 4">AArcht4T</strain>
    </source>
</reference>
<evidence type="ECO:0000313" key="3">
    <source>
        <dbReference type="EMBL" id="RQG96612.1"/>
    </source>
</evidence>
<feature type="transmembrane region" description="Helical" evidence="2">
    <location>
        <begin position="190"/>
        <end position="208"/>
    </location>
</feature>
<feature type="transmembrane region" description="Helical" evidence="2">
    <location>
        <begin position="407"/>
        <end position="424"/>
    </location>
</feature>
<sequence>MNDDELRREVERLRDEVDALHRRLEAIESEPPPESEPGETDDVDGSDEPTAAEDVATTGDEPDDPPESPDAASTESPGGSAVSERLAADRDWELALGVRWLGLVGALALVVGVVFFVRLAIEIGLLGPAGRVALGALAGVGLLAGGRFAATRQGYVRWGRIAAGTGLAIAYFSVYAAYGFDSYREAIGTPLWAVLAALTALVAVAAIVSVRDGAPLVAGEAFLLGYVTATLSTDAATVVLTPAYVLLLGAGLVAIATIRPWSRLVSASTFATYGVLLLWLVAVEPPAAAIGAAGGLAFVLYLIGGYVLRLVELRTEGVSGRLNRVRLALVTVANAAFATLFLEIALRDGFPETAIDGVGAVAVALALAVTYAATDRGPVRRDGAAAASAVAVLAIGIAMAAGPFATTVGALAVVVAAVAISRIADAPGFRVGAHVVAGGVLLKLLAVDATRLSGFDAADPVATLTGRPVAFAIAIGTFYALSWWLQRTDSLTDVERRFAPPTVAGYAVAATGLGAVVLALELSGLGISVAWVLFGSALLGVGLASDVRGVRMLGITVLGLATAKVFLFDTRDLDTVARTLSFLVLGAVLLTASYVYARSRGDLEIDLELPDRREE</sequence>
<feature type="transmembrane region" description="Helical" evidence="2">
    <location>
        <begin position="288"/>
        <end position="311"/>
    </location>
</feature>
<feature type="transmembrane region" description="Helical" evidence="2">
    <location>
        <begin position="323"/>
        <end position="342"/>
    </location>
</feature>
<feature type="transmembrane region" description="Helical" evidence="2">
    <location>
        <begin position="161"/>
        <end position="178"/>
    </location>
</feature>
<keyword evidence="2" id="KW-0812">Transmembrane</keyword>
<feature type="compositionally biased region" description="Acidic residues" evidence="1">
    <location>
        <begin position="27"/>
        <end position="51"/>
    </location>
</feature>
<keyword evidence="2" id="KW-0472">Membrane</keyword>
<feature type="transmembrane region" description="Helical" evidence="2">
    <location>
        <begin position="354"/>
        <end position="372"/>
    </location>
</feature>
<feature type="transmembrane region" description="Helical" evidence="2">
    <location>
        <begin position="498"/>
        <end position="519"/>
    </location>
</feature>
<feature type="transmembrane region" description="Helical" evidence="2">
    <location>
        <begin position="132"/>
        <end position="149"/>
    </location>
</feature>
<dbReference type="InterPro" id="IPR019286">
    <property type="entry name" value="DUF2339_TM"/>
</dbReference>
<dbReference type="EMBL" id="REGA01000003">
    <property type="protein sequence ID" value="RQG96612.1"/>
    <property type="molecule type" value="Genomic_DNA"/>
</dbReference>
<feature type="transmembrane region" description="Helical" evidence="2">
    <location>
        <begin position="550"/>
        <end position="568"/>
    </location>
</feature>
<dbReference type="RefSeq" id="WP_124194685.1">
    <property type="nucleotide sequence ID" value="NZ_REGA01000003.1"/>
</dbReference>
<keyword evidence="4" id="KW-1185">Reference proteome</keyword>